<dbReference type="AlphaFoldDB" id="A0A7Y9ZJJ5"/>
<dbReference type="EMBL" id="JACBZM010000001">
    <property type="protein sequence ID" value="NYI46055.1"/>
    <property type="molecule type" value="Genomic_DNA"/>
</dbReference>
<evidence type="ECO:0000313" key="4">
    <source>
        <dbReference type="Proteomes" id="UP000662818"/>
    </source>
</evidence>
<evidence type="ECO:0000313" key="1">
    <source>
        <dbReference type="EMBL" id="NYI46055.1"/>
    </source>
</evidence>
<name>A0A7Y9ZJJ5_9ACTN</name>
<keyword evidence="4" id="KW-1185">Reference proteome</keyword>
<dbReference type="EMBL" id="CP022295">
    <property type="protein sequence ID" value="QSR25190.1"/>
    <property type="molecule type" value="Genomic_DNA"/>
</dbReference>
<accession>A0A7Y9ZJJ5</accession>
<evidence type="ECO:0000313" key="2">
    <source>
        <dbReference type="EMBL" id="QSR25190.1"/>
    </source>
</evidence>
<proteinExistence type="predicted"/>
<protein>
    <submittedName>
        <fullName evidence="1">Uncharacterized protein</fullName>
    </submittedName>
</protein>
<dbReference type="Proteomes" id="UP000562045">
    <property type="component" value="Unassembled WGS sequence"/>
</dbReference>
<dbReference type="Proteomes" id="UP000662818">
    <property type="component" value="Chromosome"/>
</dbReference>
<evidence type="ECO:0000313" key="3">
    <source>
        <dbReference type="Proteomes" id="UP000562045"/>
    </source>
</evidence>
<organism evidence="1 3">
    <name type="scientific">Nocardioides aromaticivorans</name>
    <dbReference type="NCBI Taxonomy" id="200618"/>
    <lineage>
        <taxon>Bacteria</taxon>
        <taxon>Bacillati</taxon>
        <taxon>Actinomycetota</taxon>
        <taxon>Actinomycetes</taxon>
        <taxon>Propionibacteriales</taxon>
        <taxon>Nocardioidaceae</taxon>
        <taxon>Nocardioides</taxon>
    </lineage>
</organism>
<reference evidence="2 4" key="1">
    <citation type="submission" date="2017-06" db="EMBL/GenBank/DDBJ databases">
        <title>Complete Genome Sequence of the Soil Carbazole-Degrading Bacterium Nocardioides aromaticivorans IC177.</title>
        <authorList>
            <person name="Vejarano F."/>
            <person name="Suzuki-Minakuchi C."/>
            <person name="Ohtsubo Y."/>
            <person name="Tsuda M."/>
            <person name="Okada K."/>
            <person name="Nojiri H."/>
        </authorList>
    </citation>
    <scope>NUCLEOTIDE SEQUENCE [LARGE SCALE GENOMIC DNA]</scope>
    <source>
        <strain evidence="2 4">IC177</strain>
    </source>
</reference>
<sequence>MSALHTLDVRLFEALTGTCLSASERDRVVDLCESAVAMAPGLGLPHPGQAARCAVHLLVAHAVPGLDPRVRSDLARLCEVAVVRGLPA</sequence>
<reference evidence="1 3" key="2">
    <citation type="submission" date="2020-07" db="EMBL/GenBank/DDBJ databases">
        <title>Sequencing the genomes of 1000 actinobacteria strains.</title>
        <authorList>
            <person name="Klenk H.-P."/>
        </authorList>
    </citation>
    <scope>NUCLEOTIDE SEQUENCE [LARGE SCALE GENOMIC DNA]</scope>
    <source>
        <strain evidence="1 3">DSM 15131</strain>
    </source>
</reference>
<gene>
    <name evidence="1" type="ORF">BJ993_003135</name>
    <name evidence="2" type="ORF">CFH99_06085</name>
</gene>
<dbReference type="RefSeq" id="WP_179649837.1">
    <property type="nucleotide sequence ID" value="NZ_CP022295.1"/>
</dbReference>